<dbReference type="Pfam" id="PF02752">
    <property type="entry name" value="Arrestin_C"/>
    <property type="match status" value="1"/>
</dbReference>
<dbReference type="STRING" id="658196.A0A397T182"/>
<sequence>MTELLSNIPPKSDYKKGSEKVFFSYPGNQNHFQTGYYGVDPNVLIAGTLHLRFPSSDPLLATKIELVFKGFEKVKWTEHHGETTVVYSSKDKFIKQLFQLWTTSDPNENHEKIQNLDIPFEIPLPEDLPPSIKIDSGEGKIRYKLIAKIKRKGNLWKLQGSEKSVELSIDIDKYILPPINLQPSNWEQLNDSEAISRGLGYNITLENSIGGPNMPFIINLMLKFHKQDFKITKIFFGIKEYHKLTTKRKHTRNRKFYLVEKDIKGDEIQLNFNGEVNTQVRLEIPGLNKNNKRSPCWTINDRKHILVRHKIKIKIYCGGMFTSNIKLDNDIQIQNILSEHLSEPHNYNYNEK</sequence>
<keyword evidence="4" id="KW-1185">Reference proteome</keyword>
<dbReference type="InterPro" id="IPR014752">
    <property type="entry name" value="Arrestin-like_C"/>
</dbReference>
<feature type="domain" description="Arrestin-like N-terminal" evidence="1">
    <location>
        <begin position="45"/>
        <end position="153"/>
    </location>
</feature>
<proteinExistence type="predicted"/>
<dbReference type="InterPro" id="IPR014756">
    <property type="entry name" value="Ig_E-set"/>
</dbReference>
<dbReference type="Gene3D" id="2.60.40.640">
    <property type="match status" value="1"/>
</dbReference>
<dbReference type="InterPro" id="IPR053060">
    <property type="entry name" value="Cytokinesis_Signaling_Reg"/>
</dbReference>
<dbReference type="Proteomes" id="UP000265703">
    <property type="component" value="Unassembled WGS sequence"/>
</dbReference>
<dbReference type="EMBL" id="QKYT01000135">
    <property type="protein sequence ID" value="RIA92078.1"/>
    <property type="molecule type" value="Genomic_DNA"/>
</dbReference>
<evidence type="ECO:0000313" key="4">
    <source>
        <dbReference type="Proteomes" id="UP000265703"/>
    </source>
</evidence>
<organism evidence="3 4">
    <name type="scientific">Glomus cerebriforme</name>
    <dbReference type="NCBI Taxonomy" id="658196"/>
    <lineage>
        <taxon>Eukaryota</taxon>
        <taxon>Fungi</taxon>
        <taxon>Fungi incertae sedis</taxon>
        <taxon>Mucoromycota</taxon>
        <taxon>Glomeromycotina</taxon>
        <taxon>Glomeromycetes</taxon>
        <taxon>Glomerales</taxon>
        <taxon>Glomeraceae</taxon>
        <taxon>Glomus</taxon>
    </lineage>
</organism>
<dbReference type="PANTHER" id="PTHR36419">
    <property type="entry name" value="ARRESTIN FAMILY PROTEIN 1"/>
    <property type="match status" value="1"/>
</dbReference>
<dbReference type="OrthoDB" id="4001642at2759"/>
<evidence type="ECO:0000313" key="3">
    <source>
        <dbReference type="EMBL" id="RIA92078.1"/>
    </source>
</evidence>
<comment type="caution">
    <text evidence="3">The sequence shown here is derived from an EMBL/GenBank/DDBJ whole genome shotgun (WGS) entry which is preliminary data.</text>
</comment>
<feature type="domain" description="Arrestin C-terminal-like" evidence="2">
    <location>
        <begin position="201"/>
        <end position="335"/>
    </location>
</feature>
<dbReference type="Pfam" id="PF00339">
    <property type="entry name" value="Arrestin_N"/>
    <property type="match status" value="1"/>
</dbReference>
<gene>
    <name evidence="3" type="ORF">C1645_765900</name>
</gene>
<dbReference type="PANTHER" id="PTHR36419:SF1">
    <property type="entry name" value="RHO1 GEF LOCALIZING PROTEIN 1"/>
    <property type="match status" value="1"/>
</dbReference>
<dbReference type="GO" id="GO:0000917">
    <property type="term" value="P:division septum assembly"/>
    <property type="evidence" value="ECO:0007669"/>
    <property type="project" value="TreeGrafter"/>
</dbReference>
<evidence type="ECO:0000259" key="1">
    <source>
        <dbReference type="Pfam" id="PF00339"/>
    </source>
</evidence>
<dbReference type="InterPro" id="IPR011022">
    <property type="entry name" value="Arrestin_C-like"/>
</dbReference>
<evidence type="ECO:0000259" key="2">
    <source>
        <dbReference type="Pfam" id="PF02752"/>
    </source>
</evidence>
<protein>
    <submittedName>
        <fullName evidence="3">Uncharacterized protein</fullName>
    </submittedName>
</protein>
<name>A0A397T182_9GLOM</name>
<accession>A0A397T182</accession>
<reference evidence="3 4" key="1">
    <citation type="submission" date="2018-06" db="EMBL/GenBank/DDBJ databases">
        <title>Comparative genomics reveals the genomic features of Rhizophagus irregularis, R. cerebriforme, R. diaphanum and Gigaspora rosea, and their symbiotic lifestyle signature.</title>
        <authorList>
            <person name="Morin E."/>
            <person name="San Clemente H."/>
            <person name="Chen E.C.H."/>
            <person name="De La Providencia I."/>
            <person name="Hainaut M."/>
            <person name="Kuo A."/>
            <person name="Kohler A."/>
            <person name="Murat C."/>
            <person name="Tang N."/>
            <person name="Roy S."/>
            <person name="Loubradou J."/>
            <person name="Henrissat B."/>
            <person name="Grigoriev I.V."/>
            <person name="Corradi N."/>
            <person name="Roux C."/>
            <person name="Martin F.M."/>
        </authorList>
    </citation>
    <scope>NUCLEOTIDE SEQUENCE [LARGE SCALE GENOMIC DNA]</scope>
    <source>
        <strain evidence="3 4">DAOM 227022</strain>
    </source>
</reference>
<dbReference type="SUPFAM" id="SSF81296">
    <property type="entry name" value="E set domains"/>
    <property type="match status" value="1"/>
</dbReference>
<dbReference type="AlphaFoldDB" id="A0A397T182"/>
<dbReference type="GO" id="GO:0000935">
    <property type="term" value="C:division septum"/>
    <property type="evidence" value="ECO:0007669"/>
    <property type="project" value="TreeGrafter"/>
</dbReference>
<dbReference type="InterPro" id="IPR011021">
    <property type="entry name" value="Arrestin-like_N"/>
</dbReference>